<dbReference type="AlphaFoldDB" id="A0AA94L4A5"/>
<dbReference type="Proteomes" id="UP000184204">
    <property type="component" value="Unassembled WGS sequence"/>
</dbReference>
<reference evidence="6" key="1">
    <citation type="submission" date="2016-11" db="EMBL/GenBank/DDBJ databases">
        <authorList>
            <person name="Jaros S."/>
            <person name="Januszkiewicz K."/>
            <person name="Wedrychowicz H."/>
        </authorList>
    </citation>
    <scope>NUCLEOTIDE SEQUENCE [LARGE SCALE GENOMIC DNA]</scope>
    <source>
        <strain evidence="6">DSM 1682</strain>
    </source>
</reference>
<dbReference type="Gene3D" id="1.10.10.10">
    <property type="entry name" value="Winged helix-like DNA-binding domain superfamily/Winged helix DNA-binding domain"/>
    <property type="match status" value="1"/>
</dbReference>
<proteinExistence type="predicted"/>
<protein>
    <submittedName>
        <fullName evidence="5">DNA-binding transcriptional regulator, FadR family</fullName>
    </submittedName>
</protein>
<dbReference type="PANTHER" id="PTHR43537:SF5">
    <property type="entry name" value="UXU OPERON TRANSCRIPTIONAL REGULATOR"/>
    <property type="match status" value="1"/>
</dbReference>
<evidence type="ECO:0000256" key="3">
    <source>
        <dbReference type="ARBA" id="ARBA00023163"/>
    </source>
</evidence>
<dbReference type="SUPFAM" id="SSF46785">
    <property type="entry name" value="Winged helix' DNA-binding domain"/>
    <property type="match status" value="1"/>
</dbReference>
<dbReference type="EMBL" id="FQUA01000002">
    <property type="protein sequence ID" value="SHE39391.1"/>
    <property type="molecule type" value="Genomic_DNA"/>
</dbReference>
<evidence type="ECO:0000256" key="1">
    <source>
        <dbReference type="ARBA" id="ARBA00023015"/>
    </source>
</evidence>
<dbReference type="SMART" id="SM00895">
    <property type="entry name" value="FCD"/>
    <property type="match status" value="1"/>
</dbReference>
<dbReference type="InterPro" id="IPR036388">
    <property type="entry name" value="WH-like_DNA-bd_sf"/>
</dbReference>
<feature type="domain" description="HTH gntR-type" evidence="4">
    <location>
        <begin position="6"/>
        <end position="75"/>
    </location>
</feature>
<dbReference type="InterPro" id="IPR008920">
    <property type="entry name" value="TF_FadR/GntR_C"/>
</dbReference>
<dbReference type="GO" id="GO:0003700">
    <property type="term" value="F:DNA-binding transcription factor activity"/>
    <property type="evidence" value="ECO:0007669"/>
    <property type="project" value="InterPro"/>
</dbReference>
<dbReference type="GO" id="GO:0003677">
    <property type="term" value="F:DNA binding"/>
    <property type="evidence" value="ECO:0007669"/>
    <property type="project" value="UniProtKB-KW"/>
</dbReference>
<dbReference type="PANTHER" id="PTHR43537">
    <property type="entry name" value="TRANSCRIPTIONAL REGULATOR, GNTR FAMILY"/>
    <property type="match status" value="1"/>
</dbReference>
<dbReference type="Pfam" id="PF07729">
    <property type="entry name" value="FCD"/>
    <property type="match status" value="1"/>
</dbReference>
<dbReference type="SMART" id="SM00345">
    <property type="entry name" value="HTH_GNTR"/>
    <property type="match status" value="1"/>
</dbReference>
<comment type="caution">
    <text evidence="5">The sequence shown here is derived from an EMBL/GenBank/DDBJ whole genome shotgun (WGS) entry which is preliminary data.</text>
</comment>
<dbReference type="PROSITE" id="PS50949">
    <property type="entry name" value="HTH_GNTR"/>
    <property type="match status" value="1"/>
</dbReference>
<sequence>MKNEFIPASQVAANELSDMIFLQKIYKPNEKLPNEHELSAQLGISRATLREAIKLLAAKGILTIKRGSGTFVSPLEDQAADVFGVTYLKDKVKLINSWFEFRLILEPSCIRLAIQNGTPQELQEIIDSAKRMEALNILEKDVQKEAIIKEDQLFHIAIATATHNDIIQLIMPSLAAAVKDSIITATQIGTDVKSIDNALTYHGKIAEFIEMRDADGAAMAMHYHLAKGIRDLNTP</sequence>
<dbReference type="PRINTS" id="PR00035">
    <property type="entry name" value="HTHGNTR"/>
</dbReference>
<evidence type="ECO:0000313" key="5">
    <source>
        <dbReference type="EMBL" id="SHE39391.1"/>
    </source>
</evidence>
<dbReference type="InterPro" id="IPR000524">
    <property type="entry name" value="Tscrpt_reg_HTH_GntR"/>
</dbReference>
<dbReference type="RefSeq" id="WP_072743406.1">
    <property type="nucleotide sequence ID" value="NZ_FQUA01000002.1"/>
</dbReference>
<name>A0AA94L4A5_ANAPI</name>
<keyword evidence="3" id="KW-0804">Transcription</keyword>
<dbReference type="SUPFAM" id="SSF48008">
    <property type="entry name" value="GntR ligand-binding domain-like"/>
    <property type="match status" value="1"/>
</dbReference>
<dbReference type="InterPro" id="IPR011711">
    <property type="entry name" value="GntR_C"/>
</dbReference>
<dbReference type="CDD" id="cd07377">
    <property type="entry name" value="WHTH_GntR"/>
    <property type="match status" value="1"/>
</dbReference>
<keyword evidence="2 5" id="KW-0238">DNA-binding</keyword>
<accession>A0AA94L4A5</accession>
<keyword evidence="1" id="KW-0805">Transcription regulation</keyword>
<dbReference type="InterPro" id="IPR036390">
    <property type="entry name" value="WH_DNA-bd_sf"/>
</dbReference>
<organism evidence="5 6">
    <name type="scientific">Anaerotignum propionicum DSM 1682</name>
    <dbReference type="NCBI Taxonomy" id="991789"/>
    <lineage>
        <taxon>Bacteria</taxon>
        <taxon>Bacillati</taxon>
        <taxon>Bacillota</taxon>
        <taxon>Clostridia</taxon>
        <taxon>Lachnospirales</taxon>
        <taxon>Anaerotignaceae</taxon>
        <taxon>Anaerotignum</taxon>
    </lineage>
</organism>
<evidence type="ECO:0000259" key="4">
    <source>
        <dbReference type="PROSITE" id="PS50949"/>
    </source>
</evidence>
<evidence type="ECO:0000256" key="2">
    <source>
        <dbReference type="ARBA" id="ARBA00023125"/>
    </source>
</evidence>
<dbReference type="Gene3D" id="1.20.120.530">
    <property type="entry name" value="GntR ligand-binding domain-like"/>
    <property type="match status" value="1"/>
</dbReference>
<gene>
    <name evidence="5" type="ORF">SAMN02745151_00541</name>
</gene>
<dbReference type="Pfam" id="PF00392">
    <property type="entry name" value="GntR"/>
    <property type="match status" value="1"/>
</dbReference>
<evidence type="ECO:0000313" key="6">
    <source>
        <dbReference type="Proteomes" id="UP000184204"/>
    </source>
</evidence>